<sequence length="533" mass="57910">MDKQAIKQEITNGKTALGIELGSTRIKVVLVASDFSTIASGGFDWENKLEDGNWTYSLEDIWAGVQAAYAEVAQKVGDEYAELQSIGSMGFSGMMHGYMAFDDKGELLVPFRTWRNSSTWRAAKMLSKLFNFNIPQRFSISHLYQAILDQESHVKNVDFITTLGGYIHWKVTGEKILGVGDASGMFPIDSVTDQFDHKMLQKFRNLKAVQQYRWDIADVLPAIRLAGEEAGHLTAAGAALIDPTGNLQPGSIVAAPEGDAGTGMVATNSVKQRTANISAGTSAFAMVVLEKPLAQVYEVIDMVTTPDGSAVAMVHANNSSSDINAWAKLFGEFAKAIGTELTSTELYSALFNSVKESQPNAGELLSYGYYSGENITGMDEGRPLLVRTPTSEFSLGNLMRMNLYSAFGAMKIGLDILKEEEVTTDSVVAQGGIFKTPVIAQSILAAIMGAPVTVMANAGEGGPWAMAILSQFVTMRDADEKLADFLDNKVFKDVKRTTLEPDQNDVIGFAEFMKNYNEGLIIERAAIEHYPAK</sequence>
<dbReference type="GO" id="GO:0005975">
    <property type="term" value="P:carbohydrate metabolic process"/>
    <property type="evidence" value="ECO:0007669"/>
    <property type="project" value="InterPro"/>
</dbReference>
<dbReference type="PANTHER" id="PTHR43095:SF5">
    <property type="entry name" value="XYLULOSE KINASE"/>
    <property type="match status" value="1"/>
</dbReference>
<dbReference type="GO" id="GO:0016301">
    <property type="term" value="F:kinase activity"/>
    <property type="evidence" value="ECO:0007669"/>
    <property type="project" value="UniProtKB-KW"/>
</dbReference>
<dbReference type="PANTHER" id="PTHR43095">
    <property type="entry name" value="SUGAR KINASE"/>
    <property type="match status" value="1"/>
</dbReference>
<evidence type="ECO:0000256" key="1">
    <source>
        <dbReference type="ARBA" id="ARBA00009156"/>
    </source>
</evidence>
<dbReference type="Pfam" id="PF00370">
    <property type="entry name" value="FGGY_N"/>
    <property type="match status" value="1"/>
</dbReference>
<dbReference type="AlphaFoldDB" id="A0A4P6YV70"/>
<name>A0A4P6YV70_9LACO</name>
<accession>A0A4P6YV70</accession>
<evidence type="ECO:0000259" key="4">
    <source>
        <dbReference type="Pfam" id="PF00370"/>
    </source>
</evidence>
<keyword evidence="7" id="KW-1185">Reference proteome</keyword>
<proteinExistence type="inferred from homology"/>
<dbReference type="Gene3D" id="3.30.420.40">
    <property type="match status" value="2"/>
</dbReference>
<feature type="domain" description="Carbohydrate kinase FGGY C-terminal" evidence="5">
    <location>
        <begin position="275"/>
        <end position="469"/>
    </location>
</feature>
<dbReference type="InterPro" id="IPR050406">
    <property type="entry name" value="FGGY_Carb_Kinase"/>
</dbReference>
<dbReference type="SUPFAM" id="SSF53067">
    <property type="entry name" value="Actin-like ATPase domain"/>
    <property type="match status" value="2"/>
</dbReference>
<feature type="domain" description="Carbohydrate kinase FGGY N-terminal" evidence="4">
    <location>
        <begin position="16"/>
        <end position="240"/>
    </location>
</feature>
<reference evidence="7" key="1">
    <citation type="submission" date="2019-03" db="EMBL/GenBank/DDBJ databases">
        <title>Weissella sp. 26KH-42 Genome sequencing.</title>
        <authorList>
            <person name="Heo J."/>
            <person name="Kim S.-J."/>
            <person name="Kim J.-S."/>
            <person name="Hong S.-B."/>
            <person name="Kwon S.-W."/>
        </authorList>
    </citation>
    <scope>NUCLEOTIDE SEQUENCE [LARGE SCALE GENOMIC DNA]</scope>
    <source>
        <strain evidence="7">26KH-42</strain>
    </source>
</reference>
<evidence type="ECO:0000256" key="2">
    <source>
        <dbReference type="ARBA" id="ARBA00022679"/>
    </source>
</evidence>
<organism evidence="6 7">
    <name type="scientific">Periweissella cryptocerci</name>
    <dbReference type="NCBI Taxonomy" id="2506420"/>
    <lineage>
        <taxon>Bacteria</taxon>
        <taxon>Bacillati</taxon>
        <taxon>Bacillota</taxon>
        <taxon>Bacilli</taxon>
        <taxon>Lactobacillales</taxon>
        <taxon>Lactobacillaceae</taxon>
        <taxon>Periweissella</taxon>
    </lineage>
</organism>
<dbReference type="KEGG" id="wei:EQG49_09670"/>
<evidence type="ECO:0000313" key="6">
    <source>
        <dbReference type="EMBL" id="QBO36709.1"/>
    </source>
</evidence>
<evidence type="ECO:0000259" key="5">
    <source>
        <dbReference type="Pfam" id="PF02782"/>
    </source>
</evidence>
<keyword evidence="2" id="KW-0808">Transferase</keyword>
<dbReference type="InterPro" id="IPR043129">
    <property type="entry name" value="ATPase_NBD"/>
</dbReference>
<evidence type="ECO:0000256" key="3">
    <source>
        <dbReference type="ARBA" id="ARBA00022777"/>
    </source>
</evidence>
<protein>
    <submittedName>
        <fullName evidence="6">ATPase</fullName>
    </submittedName>
</protein>
<dbReference type="InterPro" id="IPR018485">
    <property type="entry name" value="FGGY_C"/>
</dbReference>
<dbReference type="EMBL" id="CP037940">
    <property type="protein sequence ID" value="QBO36709.1"/>
    <property type="molecule type" value="Genomic_DNA"/>
</dbReference>
<dbReference type="OrthoDB" id="9760563at2"/>
<evidence type="ECO:0000313" key="7">
    <source>
        <dbReference type="Proteomes" id="UP000292886"/>
    </source>
</evidence>
<dbReference type="Proteomes" id="UP000292886">
    <property type="component" value="Chromosome"/>
</dbReference>
<gene>
    <name evidence="6" type="ORF">EQG49_09670</name>
</gene>
<keyword evidence="3" id="KW-0418">Kinase</keyword>
<comment type="similarity">
    <text evidence="1">Belongs to the FGGY kinase family.</text>
</comment>
<dbReference type="CDD" id="cd07809">
    <property type="entry name" value="ASKHA_NBD_FGGY_BaXK-like"/>
    <property type="match status" value="1"/>
</dbReference>
<dbReference type="Pfam" id="PF02782">
    <property type="entry name" value="FGGY_C"/>
    <property type="match status" value="1"/>
</dbReference>
<dbReference type="InterPro" id="IPR018484">
    <property type="entry name" value="FGGY_N"/>
</dbReference>